<dbReference type="PANTHER" id="PTHR33371:SF4">
    <property type="entry name" value="INTERMEMBRANE PHOSPHOLIPID TRANSPORT SYSTEM BINDING PROTEIN MLAD"/>
    <property type="match status" value="1"/>
</dbReference>
<dbReference type="AlphaFoldDB" id="A0A2T7BBR5"/>
<feature type="transmembrane region" description="Helical" evidence="1">
    <location>
        <begin position="12"/>
        <end position="28"/>
    </location>
</feature>
<dbReference type="PANTHER" id="PTHR33371">
    <property type="entry name" value="INTERMEMBRANE PHOSPHOLIPID TRANSPORT SYSTEM BINDING PROTEIN MLAD-RELATED"/>
    <property type="match status" value="1"/>
</dbReference>
<dbReference type="OrthoDB" id="9769132at2"/>
<comment type="caution">
    <text evidence="3">The sequence shown here is derived from an EMBL/GenBank/DDBJ whole genome shotgun (WGS) entry which is preliminary data.</text>
</comment>
<keyword evidence="4" id="KW-1185">Reference proteome</keyword>
<evidence type="ECO:0000259" key="2">
    <source>
        <dbReference type="Pfam" id="PF02470"/>
    </source>
</evidence>
<dbReference type="Pfam" id="PF02470">
    <property type="entry name" value="MlaD"/>
    <property type="match status" value="1"/>
</dbReference>
<name>A0A2T7BBR5_9BACT</name>
<sequence length="330" mass="35945">MLKVSNETKVGIIATVAIVMLVIGFNLLKGNSLFSHSFTIYAKYNQVNGLQPANFVQVNGLNVGSVKSLELLDRSGGQILVALRINKKIDIPKNTVARISSDLLGTKTVTLSFGNSPENLQDKDTINSSLDGSITDALKAQLDPLVNKVQGTLTEVDSVLQTVNTIFDATTQQNLKETMGHLNHTMHHFSDASASINVMLDPDKGSVNKTFNNFAAISENLKNNNDKITAILGNAQQTTDALANGQLDSTLHQLQGSVNHLKSILNNIDNSNGTIGLMLNDKNVYNNLQASTSNLNKLLEDLRYNPKRYVHFSLFGKKEKMRPIPADSAK</sequence>
<evidence type="ECO:0000313" key="4">
    <source>
        <dbReference type="Proteomes" id="UP000244450"/>
    </source>
</evidence>
<keyword evidence="1" id="KW-1133">Transmembrane helix</keyword>
<keyword evidence="1" id="KW-0812">Transmembrane</keyword>
<organism evidence="3 4">
    <name type="scientific">Chitinophaga parva</name>
    <dbReference type="NCBI Taxonomy" id="2169414"/>
    <lineage>
        <taxon>Bacteria</taxon>
        <taxon>Pseudomonadati</taxon>
        <taxon>Bacteroidota</taxon>
        <taxon>Chitinophagia</taxon>
        <taxon>Chitinophagales</taxon>
        <taxon>Chitinophagaceae</taxon>
        <taxon>Chitinophaga</taxon>
    </lineage>
</organism>
<evidence type="ECO:0000256" key="1">
    <source>
        <dbReference type="SAM" id="Phobius"/>
    </source>
</evidence>
<dbReference type="EMBL" id="QCYK01000004">
    <property type="protein sequence ID" value="PUZ21768.1"/>
    <property type="molecule type" value="Genomic_DNA"/>
</dbReference>
<reference evidence="3 4" key="1">
    <citation type="submission" date="2018-04" db="EMBL/GenBank/DDBJ databases">
        <title>Chitinophaga fuyangensis sp. nov., isolated from soil in a chemical factory.</title>
        <authorList>
            <person name="Chen K."/>
        </authorList>
    </citation>
    <scope>NUCLEOTIDE SEQUENCE [LARGE SCALE GENOMIC DNA]</scope>
    <source>
        <strain evidence="3 4">LY-1</strain>
    </source>
</reference>
<feature type="domain" description="Mce/MlaD" evidence="2">
    <location>
        <begin position="39"/>
        <end position="114"/>
    </location>
</feature>
<dbReference type="InterPro" id="IPR003399">
    <property type="entry name" value="Mce/MlaD"/>
</dbReference>
<keyword evidence="1" id="KW-0472">Membrane</keyword>
<proteinExistence type="predicted"/>
<protein>
    <submittedName>
        <fullName evidence="3">MCE family protein</fullName>
    </submittedName>
</protein>
<dbReference type="InterPro" id="IPR052336">
    <property type="entry name" value="MlaD_Phospholipid_Transporter"/>
</dbReference>
<evidence type="ECO:0000313" key="3">
    <source>
        <dbReference type="EMBL" id="PUZ21768.1"/>
    </source>
</evidence>
<accession>A0A2T7BBR5</accession>
<dbReference type="Proteomes" id="UP000244450">
    <property type="component" value="Unassembled WGS sequence"/>
</dbReference>
<dbReference type="RefSeq" id="WP_108689417.1">
    <property type="nucleotide sequence ID" value="NZ_QCYK01000004.1"/>
</dbReference>
<gene>
    <name evidence="3" type="ORF">DCC81_24580</name>
</gene>